<keyword evidence="8" id="KW-1185">Reference proteome</keyword>
<name>A0AB34HBB6_ESCRO</name>
<feature type="compositionally biased region" description="Polar residues" evidence="5">
    <location>
        <begin position="16"/>
        <end position="42"/>
    </location>
</feature>
<reference evidence="7 8" key="1">
    <citation type="submission" date="2022-11" db="EMBL/GenBank/DDBJ databases">
        <title>Whole genome sequence of Eschrichtius robustus ER-17-0199.</title>
        <authorList>
            <person name="Bruniche-Olsen A."/>
            <person name="Black A.N."/>
            <person name="Fields C.J."/>
            <person name="Walden K."/>
            <person name="Dewoody J.A."/>
        </authorList>
    </citation>
    <scope>NUCLEOTIDE SEQUENCE [LARGE SCALE GENOMIC DNA]</scope>
    <source>
        <strain evidence="7">ER-17-0199</strain>
        <tissue evidence="7">Blubber</tissue>
    </source>
</reference>
<comment type="function">
    <text evidence="2">Stores iron in a soluble, non-toxic, readily available form. Important for iron homeostasis. Iron is taken up in the ferrous form and deposited as ferric hydroxides after oxidation. Also plays a role in delivery of iron to cells. Mediates iron uptake in capsule cells of the developing kidney. Delivery to lysosomes by the cargo receptor NCOA4 for autophagic degradation and release or iron.</text>
</comment>
<dbReference type="PANTHER" id="PTHR11431:SF47">
    <property type="entry name" value="FERRITIN LIGHT CHAIN"/>
    <property type="match status" value="1"/>
</dbReference>
<dbReference type="GO" id="GO:0006879">
    <property type="term" value="P:intracellular iron ion homeostasis"/>
    <property type="evidence" value="ECO:0007669"/>
    <property type="project" value="UniProtKB-KW"/>
</dbReference>
<dbReference type="GO" id="GO:0008199">
    <property type="term" value="F:ferric iron binding"/>
    <property type="evidence" value="ECO:0007669"/>
    <property type="project" value="InterPro"/>
</dbReference>
<organism evidence="7 8">
    <name type="scientific">Eschrichtius robustus</name>
    <name type="common">California gray whale</name>
    <name type="synonym">Eschrichtius gibbosus</name>
    <dbReference type="NCBI Taxonomy" id="9764"/>
    <lineage>
        <taxon>Eukaryota</taxon>
        <taxon>Metazoa</taxon>
        <taxon>Chordata</taxon>
        <taxon>Craniata</taxon>
        <taxon>Vertebrata</taxon>
        <taxon>Euteleostomi</taxon>
        <taxon>Mammalia</taxon>
        <taxon>Eutheria</taxon>
        <taxon>Laurasiatheria</taxon>
        <taxon>Artiodactyla</taxon>
        <taxon>Whippomorpha</taxon>
        <taxon>Cetacea</taxon>
        <taxon>Mysticeti</taxon>
        <taxon>Eschrichtiidae</taxon>
        <taxon>Eschrichtius</taxon>
    </lineage>
</organism>
<comment type="subcellular location">
    <subcellularLocation>
        <location evidence="1">Autolysosome</location>
    </subcellularLocation>
</comment>
<evidence type="ECO:0000256" key="1">
    <source>
        <dbReference type="ARBA" id="ARBA00044942"/>
    </source>
</evidence>
<proteinExistence type="inferred from homology"/>
<comment type="subunit">
    <text evidence="3">Oligomer of 24 subunits. There are two types of subunits: L (light) chain and H (heavy) chain. The major chain can be light or heavy, depending on the species and tissue type. The functional molecule forms a roughly spherical shell with a diameter of 12 nm and contains a central cavity into which the insoluble mineral iron core is deposited. Interacts with NCOA4.</text>
</comment>
<dbReference type="InterPro" id="IPR009078">
    <property type="entry name" value="Ferritin-like_SF"/>
</dbReference>
<evidence type="ECO:0000259" key="6">
    <source>
        <dbReference type="PROSITE" id="PS50905"/>
    </source>
</evidence>
<evidence type="ECO:0000256" key="5">
    <source>
        <dbReference type="SAM" id="MobiDB-lite"/>
    </source>
</evidence>
<dbReference type="InterPro" id="IPR009040">
    <property type="entry name" value="Ferritin-like_diiron"/>
</dbReference>
<keyword evidence="4" id="KW-0409">Iron storage</keyword>
<feature type="domain" description="Ferritin-like diiron" evidence="6">
    <location>
        <begin position="60"/>
        <end position="105"/>
    </location>
</feature>
<dbReference type="Gene3D" id="1.20.1260.10">
    <property type="match status" value="1"/>
</dbReference>
<evidence type="ECO:0000256" key="2">
    <source>
        <dbReference type="ARBA" id="ARBA00045578"/>
    </source>
</evidence>
<evidence type="ECO:0000313" key="7">
    <source>
        <dbReference type="EMBL" id="KAJ8788578.1"/>
    </source>
</evidence>
<dbReference type="InterPro" id="IPR012347">
    <property type="entry name" value="Ferritin-like"/>
</dbReference>
<sequence>MDRTGPGTPFAPASDQAPTFLQSQPSEPTTELSSATGTSQHHFSSLAPYYSSTMSSQIRQNYSTEVEVTVHGLVNLHLQAFNTYLSLGSCFHRDDVALESVGHFF</sequence>
<dbReference type="PROSITE" id="PS50905">
    <property type="entry name" value="FERRITIN_LIKE"/>
    <property type="match status" value="1"/>
</dbReference>
<dbReference type="GO" id="GO:0006826">
    <property type="term" value="P:iron ion transport"/>
    <property type="evidence" value="ECO:0007669"/>
    <property type="project" value="InterPro"/>
</dbReference>
<dbReference type="GO" id="GO:0008198">
    <property type="term" value="F:ferrous iron binding"/>
    <property type="evidence" value="ECO:0007669"/>
    <property type="project" value="TreeGrafter"/>
</dbReference>
<feature type="region of interest" description="Disordered" evidence="5">
    <location>
        <begin position="1"/>
        <end position="42"/>
    </location>
</feature>
<evidence type="ECO:0000256" key="3">
    <source>
        <dbReference type="ARBA" id="ARBA00047045"/>
    </source>
</evidence>
<dbReference type="AlphaFoldDB" id="A0AB34HBB6"/>
<dbReference type="EMBL" id="JAIQCJ010001602">
    <property type="protein sequence ID" value="KAJ8788578.1"/>
    <property type="molecule type" value="Genomic_DNA"/>
</dbReference>
<dbReference type="PANTHER" id="PTHR11431">
    <property type="entry name" value="FERRITIN"/>
    <property type="match status" value="1"/>
</dbReference>
<protein>
    <recommendedName>
        <fullName evidence="4">Ferritin</fullName>
    </recommendedName>
</protein>
<evidence type="ECO:0000313" key="8">
    <source>
        <dbReference type="Proteomes" id="UP001159641"/>
    </source>
</evidence>
<keyword evidence="4" id="KW-0479">Metal-binding</keyword>
<comment type="similarity">
    <text evidence="4">Belongs to the ferritin family.</text>
</comment>
<dbReference type="Proteomes" id="UP001159641">
    <property type="component" value="Unassembled WGS sequence"/>
</dbReference>
<gene>
    <name evidence="7" type="ORF">J1605_005309</name>
</gene>
<dbReference type="GO" id="GO:0044754">
    <property type="term" value="C:autolysosome"/>
    <property type="evidence" value="ECO:0007669"/>
    <property type="project" value="UniProtKB-SubCell"/>
</dbReference>
<dbReference type="SUPFAM" id="SSF47240">
    <property type="entry name" value="Ferritin-like"/>
    <property type="match status" value="1"/>
</dbReference>
<accession>A0AB34HBB6</accession>
<comment type="caution">
    <text evidence="7">The sequence shown here is derived from an EMBL/GenBank/DDBJ whole genome shotgun (WGS) entry which is preliminary data.</text>
</comment>
<evidence type="ECO:0000256" key="4">
    <source>
        <dbReference type="RuleBase" id="RU361145"/>
    </source>
</evidence>
<keyword evidence="4" id="KW-0408">Iron</keyword>
<dbReference type="InterPro" id="IPR001519">
    <property type="entry name" value="Ferritin"/>
</dbReference>